<organism evidence="1">
    <name type="scientific">mine drainage metagenome</name>
    <dbReference type="NCBI Taxonomy" id="410659"/>
    <lineage>
        <taxon>unclassified sequences</taxon>
        <taxon>metagenomes</taxon>
        <taxon>ecological metagenomes</taxon>
    </lineage>
</organism>
<dbReference type="AlphaFoldDB" id="A0A1J5QNN8"/>
<protein>
    <submittedName>
        <fullName evidence="1">Uncharacterized protein</fullName>
    </submittedName>
</protein>
<comment type="caution">
    <text evidence="1">The sequence shown here is derived from an EMBL/GenBank/DDBJ whole genome shotgun (WGS) entry which is preliminary data.</text>
</comment>
<name>A0A1J5QNN8_9ZZZZ</name>
<proteinExistence type="predicted"/>
<gene>
    <name evidence="1" type="ORF">GALL_331870</name>
</gene>
<sequence length="69" mass="7728">MVDGTPARTNVTPILHSTITCPHCGHAETETMPTNACQWFYECEARKAMARCKSPHLARKENPARWSGE</sequence>
<evidence type="ECO:0000313" key="1">
    <source>
        <dbReference type="EMBL" id="OIQ84994.1"/>
    </source>
</evidence>
<reference evidence="1" key="1">
    <citation type="submission" date="2016-10" db="EMBL/GenBank/DDBJ databases">
        <title>Sequence of Gallionella enrichment culture.</title>
        <authorList>
            <person name="Poehlein A."/>
            <person name="Muehling M."/>
            <person name="Daniel R."/>
        </authorList>
    </citation>
    <scope>NUCLEOTIDE SEQUENCE</scope>
</reference>
<dbReference type="InterPro" id="IPR047677">
    <property type="entry name" value="GDCCVxC"/>
</dbReference>
<dbReference type="NCBIfam" id="NF041374">
    <property type="entry name" value="GDCCVxC"/>
    <property type="match status" value="1"/>
</dbReference>
<dbReference type="EMBL" id="MLJW01000576">
    <property type="protein sequence ID" value="OIQ84994.1"/>
    <property type="molecule type" value="Genomic_DNA"/>
</dbReference>
<accession>A0A1J5QNN8</accession>